<keyword evidence="5" id="KW-0732">Signal</keyword>
<proteinExistence type="inferred from homology"/>
<accession>A0ABR1S5W6</accession>
<evidence type="ECO:0000256" key="5">
    <source>
        <dbReference type="SAM" id="SignalP"/>
    </source>
</evidence>
<dbReference type="InterPro" id="IPR001661">
    <property type="entry name" value="Glyco_hydro_37"/>
</dbReference>
<dbReference type="PANTHER" id="PTHR23403">
    <property type="entry name" value="TREHALASE"/>
    <property type="match status" value="1"/>
</dbReference>
<dbReference type="Gene3D" id="1.50.10.10">
    <property type="match status" value="1"/>
</dbReference>
<name>A0ABR1S5W6_9PEZI</name>
<dbReference type="GO" id="GO:0016787">
    <property type="term" value="F:hydrolase activity"/>
    <property type="evidence" value="ECO:0007669"/>
    <property type="project" value="UniProtKB-KW"/>
</dbReference>
<evidence type="ECO:0000256" key="3">
    <source>
        <dbReference type="ARBA" id="ARBA00023295"/>
    </source>
</evidence>
<dbReference type="Pfam" id="PF01204">
    <property type="entry name" value="Trehalase"/>
    <property type="match status" value="1"/>
</dbReference>
<dbReference type="Proteomes" id="UP001396898">
    <property type="component" value="Unassembled WGS sequence"/>
</dbReference>
<dbReference type="EC" id="3.2.1.28" evidence="4"/>
<dbReference type="SUPFAM" id="SSF48208">
    <property type="entry name" value="Six-hairpin glycosidases"/>
    <property type="match status" value="1"/>
</dbReference>
<keyword evidence="7" id="KW-1185">Reference proteome</keyword>
<evidence type="ECO:0000313" key="7">
    <source>
        <dbReference type="Proteomes" id="UP001396898"/>
    </source>
</evidence>
<gene>
    <name evidence="6" type="ORF">PG991_004227</name>
</gene>
<comment type="similarity">
    <text evidence="1 4">Belongs to the glycosyl hydrolase 37 family.</text>
</comment>
<dbReference type="PROSITE" id="PS00928">
    <property type="entry name" value="TREHALASE_2"/>
    <property type="match status" value="1"/>
</dbReference>
<evidence type="ECO:0000256" key="1">
    <source>
        <dbReference type="ARBA" id="ARBA00005615"/>
    </source>
</evidence>
<dbReference type="InterPro" id="IPR018232">
    <property type="entry name" value="Glyco_hydro_37_CS"/>
</dbReference>
<keyword evidence="3 4" id="KW-0326">Glycosidase</keyword>
<dbReference type="EMBL" id="JAQQWI010000007">
    <property type="protein sequence ID" value="KAK8027171.1"/>
    <property type="molecule type" value="Genomic_DNA"/>
</dbReference>
<keyword evidence="2 4" id="KW-0378">Hydrolase</keyword>
<dbReference type="PANTHER" id="PTHR23403:SF1">
    <property type="entry name" value="TREHALASE"/>
    <property type="match status" value="1"/>
</dbReference>
<feature type="chain" id="PRO_5046262444" description="Trehalase" evidence="5">
    <location>
        <begin position="23"/>
        <end position="701"/>
    </location>
</feature>
<comment type="caution">
    <text evidence="6">The sequence shown here is derived from an EMBL/GenBank/DDBJ whole genome shotgun (WGS) entry which is preliminary data.</text>
</comment>
<dbReference type="InterPro" id="IPR012341">
    <property type="entry name" value="6hp_glycosidase-like_sf"/>
</dbReference>
<evidence type="ECO:0000313" key="6">
    <source>
        <dbReference type="EMBL" id="KAK8027171.1"/>
    </source>
</evidence>
<evidence type="ECO:0000256" key="4">
    <source>
        <dbReference type="RuleBase" id="RU361180"/>
    </source>
</evidence>
<feature type="signal peptide" evidence="5">
    <location>
        <begin position="1"/>
        <end position="22"/>
    </location>
</feature>
<sequence>MLRLRLATAAAIVALVPAFVSGLYQNGSTIAPCNSTLYCHGDILKAIQLASPFSDSKTFVDLPTLRPLHEVVAAFSNLSKPLSNNTELNDFLSTYFGQAGSELRDVPRDQLSTDAGFLEKVNDTVIREFTQKVIEIWPDLTREYVGANNCPDCVDSFIPLKRTFVVAGGRFREPYYWDSYWILQGLLRTGGSFTEISKSVSYLTMIEVCTLLVILIPRPARNVIENFLDLVDEFGFVPNGARIYYLNRSQPPVLPQMVKSYVEYTNDTSILERAVPLLVKEHGFWTQNRSVEIQAGGQTYTLNHYGVENTEPRPESYKEDYVTANNRSYYAASGIIYPETHALSGSEKAELYANLASGAESGWDYTTRWLKNPLDAADDVYFPLRSLNTANIVPVDLNSILYANEVTIAEYLKATGNETGAAWFTTTAEKRSAAMYTLMWSAKYNSYFDYNLTSSAQNQFVPADKDATASQKGDAPEGHQVYFNVGQFYPFWLGAAPRQLKSNPLAVRIAYQRLVDFLAREAGAIPATNIVTGQQWDQPNVWPPLMYVLMQGLLNTPATFGEDDPDYLGTQDLALGLAQRYLDSTFCTWRATGGSTSETPQLQGLSPSDQGIMFEKYGDNSTNAVGSGGEYEVVEGFGWTNGVLIWVVDTFNTKLKRPDCGNLTAAHSTSSKKKRHADPSAVELHPFDARWTKKFGSRSLK</sequence>
<protein>
    <recommendedName>
        <fullName evidence="4">Trehalase</fullName>
        <ecNumber evidence="4">3.2.1.28</ecNumber>
    </recommendedName>
    <alternativeName>
        <fullName evidence="4">Alpha-trehalose glucohydrolase</fullName>
    </alternativeName>
</protein>
<evidence type="ECO:0000256" key="2">
    <source>
        <dbReference type="ARBA" id="ARBA00022801"/>
    </source>
</evidence>
<comment type="catalytic activity">
    <reaction evidence="4">
        <text>alpha,alpha-trehalose + H2O = alpha-D-glucose + beta-D-glucose</text>
        <dbReference type="Rhea" id="RHEA:32675"/>
        <dbReference type="ChEBI" id="CHEBI:15377"/>
        <dbReference type="ChEBI" id="CHEBI:15903"/>
        <dbReference type="ChEBI" id="CHEBI:16551"/>
        <dbReference type="ChEBI" id="CHEBI:17925"/>
        <dbReference type="EC" id="3.2.1.28"/>
    </reaction>
</comment>
<dbReference type="InterPro" id="IPR008928">
    <property type="entry name" value="6-hairpin_glycosidase_sf"/>
</dbReference>
<dbReference type="PRINTS" id="PR00744">
    <property type="entry name" value="GLHYDRLASE37"/>
</dbReference>
<reference evidence="6 7" key="1">
    <citation type="submission" date="2023-01" db="EMBL/GenBank/DDBJ databases">
        <title>Analysis of 21 Apiospora genomes using comparative genomics revels a genus with tremendous synthesis potential of carbohydrate active enzymes and secondary metabolites.</title>
        <authorList>
            <person name="Sorensen T."/>
        </authorList>
    </citation>
    <scope>NUCLEOTIDE SEQUENCE [LARGE SCALE GENOMIC DNA]</scope>
    <source>
        <strain evidence="6 7">CBS 20057</strain>
    </source>
</reference>
<organism evidence="6 7">
    <name type="scientific">Apiospora marii</name>
    <dbReference type="NCBI Taxonomy" id="335849"/>
    <lineage>
        <taxon>Eukaryota</taxon>
        <taxon>Fungi</taxon>
        <taxon>Dikarya</taxon>
        <taxon>Ascomycota</taxon>
        <taxon>Pezizomycotina</taxon>
        <taxon>Sordariomycetes</taxon>
        <taxon>Xylariomycetidae</taxon>
        <taxon>Amphisphaeriales</taxon>
        <taxon>Apiosporaceae</taxon>
        <taxon>Apiospora</taxon>
    </lineage>
</organism>